<evidence type="ECO:0000313" key="1">
    <source>
        <dbReference type="EMBL" id="KKM66548.1"/>
    </source>
</evidence>
<dbReference type="EMBL" id="LAZR01010508">
    <property type="protein sequence ID" value="KKM66548.1"/>
    <property type="molecule type" value="Genomic_DNA"/>
</dbReference>
<sequence>SFEGKGFAFKNEPEKLTRIIF</sequence>
<proteinExistence type="predicted"/>
<dbReference type="AlphaFoldDB" id="A0A0F9JAE7"/>
<gene>
    <name evidence="1" type="ORF">LCGC14_1480110</name>
</gene>
<name>A0A0F9JAE7_9ZZZZ</name>
<feature type="non-terminal residue" evidence="1">
    <location>
        <position position="1"/>
    </location>
</feature>
<protein>
    <submittedName>
        <fullName evidence="1">Uncharacterized protein</fullName>
    </submittedName>
</protein>
<reference evidence="1" key="1">
    <citation type="journal article" date="2015" name="Nature">
        <title>Complex archaea that bridge the gap between prokaryotes and eukaryotes.</title>
        <authorList>
            <person name="Spang A."/>
            <person name="Saw J.H."/>
            <person name="Jorgensen S.L."/>
            <person name="Zaremba-Niedzwiedzka K."/>
            <person name="Martijn J."/>
            <person name="Lind A.E."/>
            <person name="van Eijk R."/>
            <person name="Schleper C."/>
            <person name="Guy L."/>
            <person name="Ettema T.J."/>
        </authorList>
    </citation>
    <scope>NUCLEOTIDE SEQUENCE</scope>
</reference>
<organism evidence="1">
    <name type="scientific">marine sediment metagenome</name>
    <dbReference type="NCBI Taxonomy" id="412755"/>
    <lineage>
        <taxon>unclassified sequences</taxon>
        <taxon>metagenomes</taxon>
        <taxon>ecological metagenomes</taxon>
    </lineage>
</organism>
<accession>A0A0F9JAE7</accession>
<comment type="caution">
    <text evidence="1">The sequence shown here is derived from an EMBL/GenBank/DDBJ whole genome shotgun (WGS) entry which is preliminary data.</text>
</comment>